<dbReference type="Proteomes" id="UP000184440">
    <property type="component" value="Unassembled WGS sequence"/>
</dbReference>
<protein>
    <recommendedName>
        <fullName evidence="1">AAA+ ATPase domain-containing protein</fullName>
    </recommendedName>
</protein>
<reference evidence="2 3" key="1">
    <citation type="submission" date="2016-11" db="EMBL/GenBank/DDBJ databases">
        <authorList>
            <person name="Jaros S."/>
            <person name="Januszkiewicz K."/>
            <person name="Wedrychowicz H."/>
        </authorList>
    </citation>
    <scope>NUCLEOTIDE SEQUENCE [LARGE SCALE GENOMIC DNA]</scope>
    <source>
        <strain evidence="2 3">DSM 46144</strain>
    </source>
</reference>
<dbReference type="InterPro" id="IPR054567">
    <property type="entry name" value="NNH7"/>
</dbReference>
<dbReference type="Pfam" id="PF22738">
    <property type="entry name" value="NNH7"/>
    <property type="match status" value="1"/>
</dbReference>
<dbReference type="Gene3D" id="3.40.50.300">
    <property type="entry name" value="P-loop containing nucleotide triphosphate hydrolases"/>
    <property type="match status" value="1"/>
</dbReference>
<dbReference type="AlphaFoldDB" id="A0A1M7JYP6"/>
<proteinExistence type="predicted"/>
<dbReference type="STRING" id="134849.SAMN05443668_101946"/>
<dbReference type="EMBL" id="FRCS01000001">
    <property type="protein sequence ID" value="SHM58118.1"/>
    <property type="molecule type" value="Genomic_DNA"/>
</dbReference>
<accession>A0A1M7JYP6</accession>
<evidence type="ECO:0000313" key="3">
    <source>
        <dbReference type="Proteomes" id="UP000184440"/>
    </source>
</evidence>
<organism evidence="2 3">
    <name type="scientific">Cryptosporangium aurantiacum</name>
    <dbReference type="NCBI Taxonomy" id="134849"/>
    <lineage>
        <taxon>Bacteria</taxon>
        <taxon>Bacillati</taxon>
        <taxon>Actinomycetota</taxon>
        <taxon>Actinomycetes</taxon>
        <taxon>Cryptosporangiales</taxon>
        <taxon>Cryptosporangiaceae</taxon>
        <taxon>Cryptosporangium</taxon>
    </lineage>
</organism>
<feature type="domain" description="AAA+ ATPase" evidence="1">
    <location>
        <begin position="355"/>
        <end position="498"/>
    </location>
</feature>
<evidence type="ECO:0000313" key="2">
    <source>
        <dbReference type="EMBL" id="SHM58118.1"/>
    </source>
</evidence>
<dbReference type="InterPro" id="IPR027417">
    <property type="entry name" value="P-loop_NTPase"/>
</dbReference>
<dbReference type="SMART" id="SM00382">
    <property type="entry name" value="AAA"/>
    <property type="match status" value="1"/>
</dbReference>
<dbReference type="SUPFAM" id="SSF52540">
    <property type="entry name" value="P-loop containing nucleoside triphosphate hydrolases"/>
    <property type="match status" value="1"/>
</dbReference>
<name>A0A1M7JYP6_9ACTN</name>
<dbReference type="InterPro" id="IPR003593">
    <property type="entry name" value="AAA+_ATPase"/>
</dbReference>
<keyword evidence="3" id="KW-1185">Reference proteome</keyword>
<gene>
    <name evidence="2" type="ORF">SAMN05443668_101946</name>
</gene>
<sequence length="1086" mass="118866">MTTTGMNTELFGRRRSATVRHMRRRSLTYADAVRLIGEPDSPVVTTIGHLAGAGAGAVTIGSGGTVDFFALRDQLVRWGHSAVGGLRAKLSGLSRFDRTERLVAAHGVLVITAFFEAVDEELAGLGLNLDDAELTAAEQVALATGSAPAASYRGLIAELVDVPLPIPTPTRPAEYLEADLRGYYDVLGSLTWNFLAGLVAFEGRVSEVYGLPTRAVARYTEAFRSLAAEVPEFRVWAAGVDAQATRETVRVSADQLKADLADLRALVATPAVDAVATGLAILHQTELDRPILASDRVPPHITLPWLRDSYVNPSAQVAEAERDARPATEAWWEHAQPVDDAPDFLVGHLTTLGAVSAPTVVLGHPGSGKSALTRVLAARLTGMGFLAIRVELRSVPSDASIQAQIEQALLQTLGEQVSWPDVARRVHPALPVVILDGFDELLQATGLNRADYLEQVQNFQQREADLGRPVAVLVTSRTVVADRARFPLGSIVVRLAPFDEPQVRRWLATWNATNRASLAERGLLPLPVDVALAQGELAGQPLLLLLLALYDAGANALQGASADLGQVELYQRLFADFVEREVDKRRNGEPHEERDREIAREWRRLGAVALAILNRGGDVILEAELDRDLPQLLDGDDLAAGRTDTGRSVLTASQLLIGRFFFVHEARATRDTGGPERSFEFLHATFGDFLAARLVVDALVDLADARAYQRRRFQAVLDAGFLFAATSFVTMTRRAPLWDFCRGLLAALTPEQRRSCRELVLELLPEAGFPPRSWSVADYEPRRKPFAARHAAFSANLVCFAVLLADGPVRADELAGGPSPIAWRQLSLLWRSQLDHEDRQRMWQAFRVAWRFDDDPTWLEVRLEDGSDVSVYASLPWPTDDPPAFGTDWLIPDVTLRSQSYFGEALRRAAFAQTSIDLRETVYGTMAAWSDGPTPLIDFGGMPPVVDLAVGLQQLLLVPPERHDPKVRLLLFQLGLAGGRGRYRHAVLRQLAEEPAVVDGVAKLDDLPRLLVTDTLDEDLPLLARFIAATAAHHSPAHAAELMELWHDVLRVRDVSWPPGAEETFRRAFGGEGLPLPDWLGDLSID</sequence>
<evidence type="ECO:0000259" key="1">
    <source>
        <dbReference type="SMART" id="SM00382"/>
    </source>
</evidence>